<dbReference type="SUPFAM" id="SSF46689">
    <property type="entry name" value="Homeodomain-like"/>
    <property type="match status" value="1"/>
</dbReference>
<dbReference type="SMART" id="SM00717">
    <property type="entry name" value="SANT"/>
    <property type="match status" value="1"/>
</dbReference>
<evidence type="ECO:0000259" key="2">
    <source>
        <dbReference type="PROSITE" id="PS50090"/>
    </source>
</evidence>
<evidence type="ECO:0000313" key="5">
    <source>
        <dbReference type="Proteomes" id="UP001519460"/>
    </source>
</evidence>
<dbReference type="PANTHER" id="PTHR46833:SF1">
    <property type="entry name" value="TELOMERIC REPEAT-BINDING FACTOR 2"/>
    <property type="match status" value="1"/>
</dbReference>
<name>A0ABD0LM55_9CAEN</name>
<dbReference type="PROSITE" id="PS50090">
    <property type="entry name" value="MYB_LIKE"/>
    <property type="match status" value="1"/>
</dbReference>
<dbReference type="PROSITE" id="PS51294">
    <property type="entry name" value="HTH_MYB"/>
    <property type="match status" value="1"/>
</dbReference>
<evidence type="ECO:0000313" key="4">
    <source>
        <dbReference type="EMBL" id="KAK7500674.1"/>
    </source>
</evidence>
<reference evidence="4 5" key="1">
    <citation type="journal article" date="2023" name="Sci. Data">
        <title>Genome assembly of the Korean intertidal mud-creeper Batillaria attramentaria.</title>
        <authorList>
            <person name="Patra A.K."/>
            <person name="Ho P.T."/>
            <person name="Jun S."/>
            <person name="Lee S.J."/>
            <person name="Kim Y."/>
            <person name="Won Y.J."/>
        </authorList>
    </citation>
    <scope>NUCLEOTIDE SEQUENCE [LARGE SCALE GENOMIC DNA]</scope>
    <source>
        <strain evidence="4">Wonlab-2016</strain>
    </source>
</reference>
<dbReference type="InterPro" id="IPR001005">
    <property type="entry name" value="SANT/Myb"/>
</dbReference>
<feature type="compositionally biased region" description="Polar residues" evidence="1">
    <location>
        <begin position="283"/>
        <end position="296"/>
    </location>
</feature>
<dbReference type="PANTHER" id="PTHR46833">
    <property type="entry name" value="TELOMERIC REPEAT-BINDING FACTOR 2 TERF2"/>
    <property type="match status" value="1"/>
</dbReference>
<comment type="caution">
    <text evidence="4">The sequence shown here is derived from an EMBL/GenBank/DDBJ whole genome shotgun (WGS) entry which is preliminary data.</text>
</comment>
<feature type="compositionally biased region" description="Basic and acidic residues" evidence="1">
    <location>
        <begin position="357"/>
        <end position="369"/>
    </location>
</feature>
<protein>
    <submittedName>
        <fullName evidence="4">Uncharacterized protein</fullName>
    </submittedName>
</protein>
<sequence>MAPDEDERPVDHQAIIICHRWALEFDTKFVWEKILENHYFDNDVLEFINGLARRITLSGLTEHRSCIRKETSFLRVLVGLADLQCRNSSTDSDFVSSVWNGDSEEGSDSAAIQMQETLIEALDTLCDICSTDNIKLMLPEVRQQSLLQCLYSWCRQGKYKDAEQCYKKCSTEFDKETQRKAEAVLHAKKKPHRFLESETFQNFVVKMVEFLKEVRKTFDDPPFLLQLAQDFSTLPKKYQNRKVKLCPNKHVTNEDVGALEDKLTEIREKVRKQVAAKARGTPRKSSSPDKTVSPRTGSPRKRGTPSRTHSASKRKLDFESDSDDEGRGSRSPKKKSSKPTENGNQDEHSDSSSGSEDEVHSQDSDDSGRQKGSPSKQHNLTSVRVRRSLAPRPTVKHKLKSTQRHKWTTQEEEEFYQLVQQYGVGAWVEIRQAWKTSRTNVMLKDKWRNIWKSSYDKLCDKFGPVEGVEVDN</sequence>
<accession>A0ABD0LM55</accession>
<gene>
    <name evidence="4" type="ORF">BaRGS_00007918</name>
</gene>
<dbReference type="CDD" id="cd11660">
    <property type="entry name" value="SANT_TRF"/>
    <property type="match status" value="1"/>
</dbReference>
<dbReference type="InterPro" id="IPR017930">
    <property type="entry name" value="Myb_dom"/>
</dbReference>
<feature type="region of interest" description="Disordered" evidence="1">
    <location>
        <begin position="272"/>
        <end position="406"/>
    </location>
</feature>
<dbReference type="SUPFAM" id="SSF63600">
    <property type="entry name" value="Telomeric repeat binding factor (TRF) dimerisation domain"/>
    <property type="match status" value="1"/>
</dbReference>
<dbReference type="Pfam" id="PF00249">
    <property type="entry name" value="Myb_DNA-binding"/>
    <property type="match status" value="1"/>
</dbReference>
<proteinExistence type="predicted"/>
<dbReference type="InterPro" id="IPR030657">
    <property type="entry name" value="TERF2"/>
</dbReference>
<evidence type="ECO:0000259" key="3">
    <source>
        <dbReference type="PROSITE" id="PS51294"/>
    </source>
</evidence>
<feature type="domain" description="Myb-like" evidence="2">
    <location>
        <begin position="399"/>
        <end position="451"/>
    </location>
</feature>
<dbReference type="AlphaFoldDB" id="A0ABD0LM55"/>
<dbReference type="InterPro" id="IPR036507">
    <property type="entry name" value="Telomere_rpt-bd_fac_dimer_sf"/>
</dbReference>
<dbReference type="EMBL" id="JACVVK020000035">
    <property type="protein sequence ID" value="KAK7500674.1"/>
    <property type="molecule type" value="Genomic_DNA"/>
</dbReference>
<feature type="domain" description="HTH myb-type" evidence="3">
    <location>
        <begin position="399"/>
        <end position="455"/>
    </location>
</feature>
<feature type="compositionally biased region" description="Polar residues" evidence="1">
    <location>
        <begin position="370"/>
        <end position="382"/>
    </location>
</feature>
<organism evidence="4 5">
    <name type="scientific">Batillaria attramentaria</name>
    <dbReference type="NCBI Taxonomy" id="370345"/>
    <lineage>
        <taxon>Eukaryota</taxon>
        <taxon>Metazoa</taxon>
        <taxon>Spiralia</taxon>
        <taxon>Lophotrochozoa</taxon>
        <taxon>Mollusca</taxon>
        <taxon>Gastropoda</taxon>
        <taxon>Caenogastropoda</taxon>
        <taxon>Sorbeoconcha</taxon>
        <taxon>Cerithioidea</taxon>
        <taxon>Batillariidae</taxon>
        <taxon>Batillaria</taxon>
    </lineage>
</organism>
<dbReference type="Gene3D" id="1.10.246.220">
    <property type="match status" value="1"/>
</dbReference>
<dbReference type="Gene3D" id="1.25.40.210">
    <property type="entry name" value="Telomere repeat-binding factor, dimerisation domain"/>
    <property type="match status" value="1"/>
</dbReference>
<dbReference type="Proteomes" id="UP001519460">
    <property type="component" value="Unassembled WGS sequence"/>
</dbReference>
<evidence type="ECO:0000256" key="1">
    <source>
        <dbReference type="SAM" id="MobiDB-lite"/>
    </source>
</evidence>
<feature type="compositionally biased region" description="Basic residues" evidence="1">
    <location>
        <begin position="384"/>
        <end position="406"/>
    </location>
</feature>
<keyword evidence="5" id="KW-1185">Reference proteome</keyword>
<dbReference type="InterPro" id="IPR009057">
    <property type="entry name" value="Homeodomain-like_sf"/>
</dbReference>